<dbReference type="EMBL" id="CM043017">
    <property type="protein sequence ID" value="KAI4465027.1"/>
    <property type="molecule type" value="Genomic_DNA"/>
</dbReference>
<evidence type="ECO:0000313" key="1">
    <source>
        <dbReference type="EMBL" id="KAI4465027.1"/>
    </source>
</evidence>
<proteinExistence type="predicted"/>
<dbReference type="Proteomes" id="UP001056778">
    <property type="component" value="Chromosome 3"/>
</dbReference>
<comment type="caution">
    <text evidence="1">The sequence shown here is derived from an EMBL/GenBank/DDBJ whole genome shotgun (WGS) entry which is preliminary data.</text>
</comment>
<gene>
    <name evidence="1" type="ORF">MML48_3g00001628</name>
</gene>
<name>A0ACB9TE14_HOLOL</name>
<keyword evidence="2" id="KW-1185">Reference proteome</keyword>
<protein>
    <submittedName>
        <fullName evidence="1">Outer segment 5</fullName>
    </submittedName>
</protein>
<organism evidence="1 2">
    <name type="scientific">Holotrichia oblita</name>
    <name type="common">Chafer beetle</name>
    <dbReference type="NCBI Taxonomy" id="644536"/>
    <lineage>
        <taxon>Eukaryota</taxon>
        <taxon>Metazoa</taxon>
        <taxon>Ecdysozoa</taxon>
        <taxon>Arthropoda</taxon>
        <taxon>Hexapoda</taxon>
        <taxon>Insecta</taxon>
        <taxon>Pterygota</taxon>
        <taxon>Neoptera</taxon>
        <taxon>Endopterygota</taxon>
        <taxon>Coleoptera</taxon>
        <taxon>Polyphaga</taxon>
        <taxon>Scarabaeiformia</taxon>
        <taxon>Scarabaeidae</taxon>
        <taxon>Melolonthinae</taxon>
        <taxon>Holotrichia</taxon>
    </lineage>
</organism>
<sequence length="610" mass="68278">MKLKVTVPQHTFHKAAATCLSWSSTEELYSVSDDNQLLSWNVSNNEATKITDFNCDLLPTDIHFLPRIGGALGKHGDLILITSTDGKFHTVNRSGRIEKSIDAHKGAILVGQWSNDGASLLTAGEDGFIKIWSRGGMLRSTVVSSDHSIYGACWSPDNQSIVYTNGKFLVIKQLAPNTKPQKWKAHEGVTLCLSWSAASELIVSGGEECRYRVWDSHGRQLYSSSLHDNPITSLAWSPSGDLFAVGSYNTLRLCDYSGWSQSLEKPITGCIYKIAWSSDGTQLAGACANGHVIFAHIVDREVQYMNYTATVTERKTIIVRDALHDTLEVLELPERVIQLSLRYSHLVLTTPTQCYIYSASGQIQSFQWNTEENILATIQDTHLVVWYCPTGCFDPTLFRMCSLINDSLELSRNPRINDFVGNSVSIRRTDGSLLNVPISPFPALLHRYVQDNKWTDALNLCRTTNDVVLWSCLAILATQLNGDTLDIAEESYAAINQYDKEFPTKAQQIAGAALLGGGLHNAESILIHNGMLFHAIRINLQLYNWNRALDTALKHKTHIDTVLYMRQKYLEQLGKEEPNKKFVDLRNSIGIDEEKIKQKIQTEMTRAIKH</sequence>
<evidence type="ECO:0000313" key="2">
    <source>
        <dbReference type="Proteomes" id="UP001056778"/>
    </source>
</evidence>
<reference evidence="1" key="1">
    <citation type="submission" date="2022-04" db="EMBL/GenBank/DDBJ databases">
        <title>Chromosome-scale genome assembly of Holotrichia oblita Faldermann.</title>
        <authorList>
            <person name="Rongchong L."/>
        </authorList>
    </citation>
    <scope>NUCLEOTIDE SEQUENCE</scope>
    <source>
        <strain evidence="1">81SQS9</strain>
    </source>
</reference>
<accession>A0ACB9TE14</accession>